<evidence type="ECO:0000259" key="9">
    <source>
        <dbReference type="Pfam" id="PF12704"/>
    </source>
</evidence>
<evidence type="ECO:0000256" key="2">
    <source>
        <dbReference type="ARBA" id="ARBA00005236"/>
    </source>
</evidence>
<protein>
    <submittedName>
        <fullName evidence="10">ABC transporter permease</fullName>
    </submittedName>
</protein>
<dbReference type="PANTHER" id="PTHR30489">
    <property type="entry name" value="LIPOPROTEIN-RELEASING SYSTEM TRANSMEMBRANE PROTEIN LOLE"/>
    <property type="match status" value="1"/>
</dbReference>
<comment type="subcellular location">
    <subcellularLocation>
        <location evidence="1">Cell membrane</location>
        <topology evidence="1">Multi-pass membrane protein</topology>
    </subcellularLocation>
</comment>
<keyword evidence="6 7" id="KW-0472">Membrane</keyword>
<dbReference type="Pfam" id="PF12704">
    <property type="entry name" value="MacB_PCD"/>
    <property type="match status" value="1"/>
</dbReference>
<accession>A0A9D2ZTJ5</accession>
<evidence type="ECO:0000313" key="10">
    <source>
        <dbReference type="EMBL" id="HJD52370.1"/>
    </source>
</evidence>
<dbReference type="EMBL" id="DWUP01000026">
    <property type="protein sequence ID" value="HJD52370.1"/>
    <property type="molecule type" value="Genomic_DNA"/>
</dbReference>
<dbReference type="Pfam" id="PF02687">
    <property type="entry name" value="FtsX"/>
    <property type="match status" value="1"/>
</dbReference>
<evidence type="ECO:0000256" key="3">
    <source>
        <dbReference type="ARBA" id="ARBA00022475"/>
    </source>
</evidence>
<keyword evidence="5 7" id="KW-1133">Transmembrane helix</keyword>
<keyword evidence="3" id="KW-1003">Cell membrane</keyword>
<dbReference type="Proteomes" id="UP000787625">
    <property type="component" value="Unassembled WGS sequence"/>
</dbReference>
<dbReference type="GO" id="GO:0044874">
    <property type="term" value="P:lipoprotein localization to outer membrane"/>
    <property type="evidence" value="ECO:0007669"/>
    <property type="project" value="TreeGrafter"/>
</dbReference>
<reference evidence="10" key="2">
    <citation type="submission" date="2021-04" db="EMBL/GenBank/DDBJ databases">
        <authorList>
            <person name="Gilroy R."/>
        </authorList>
    </citation>
    <scope>NUCLEOTIDE SEQUENCE</scope>
    <source>
        <strain evidence="10">MalCec1-1739</strain>
    </source>
</reference>
<keyword evidence="4 7" id="KW-0812">Transmembrane</keyword>
<feature type="transmembrane region" description="Helical" evidence="7">
    <location>
        <begin position="381"/>
        <end position="402"/>
    </location>
</feature>
<name>A0A9D2ZTJ5_9BACT</name>
<proteinExistence type="inferred from homology"/>
<feature type="domain" description="MacB-like periplasmic core" evidence="9">
    <location>
        <begin position="29"/>
        <end position="244"/>
    </location>
</feature>
<evidence type="ECO:0000313" key="11">
    <source>
        <dbReference type="Proteomes" id="UP000787625"/>
    </source>
</evidence>
<comment type="caution">
    <text evidence="10">The sequence shown here is derived from an EMBL/GenBank/DDBJ whole genome shotgun (WGS) entry which is preliminary data.</text>
</comment>
<dbReference type="AlphaFoldDB" id="A0A9D2ZTJ5"/>
<evidence type="ECO:0000259" key="8">
    <source>
        <dbReference type="Pfam" id="PF02687"/>
    </source>
</evidence>
<organism evidence="10 11">
    <name type="scientific">Candidatus Avibacteroides avistercoris</name>
    <dbReference type="NCBI Taxonomy" id="2840690"/>
    <lineage>
        <taxon>Bacteria</taxon>
        <taxon>Pseudomonadati</taxon>
        <taxon>Bacteroidota</taxon>
        <taxon>Bacteroidia</taxon>
        <taxon>Bacteroidales</taxon>
        <taxon>Bacteroidaceae</taxon>
        <taxon>Bacteroidaceae incertae sedis</taxon>
        <taxon>Candidatus Avibacteroides</taxon>
    </lineage>
</organism>
<evidence type="ECO:0000256" key="6">
    <source>
        <dbReference type="ARBA" id="ARBA00023136"/>
    </source>
</evidence>
<feature type="transmembrane region" description="Helical" evidence="7">
    <location>
        <begin position="25"/>
        <end position="48"/>
    </location>
</feature>
<evidence type="ECO:0000256" key="5">
    <source>
        <dbReference type="ARBA" id="ARBA00022989"/>
    </source>
</evidence>
<feature type="transmembrane region" description="Helical" evidence="7">
    <location>
        <begin position="280"/>
        <end position="304"/>
    </location>
</feature>
<feature type="transmembrane region" description="Helical" evidence="7">
    <location>
        <begin position="325"/>
        <end position="352"/>
    </location>
</feature>
<evidence type="ECO:0000256" key="1">
    <source>
        <dbReference type="ARBA" id="ARBA00004651"/>
    </source>
</evidence>
<sequence length="414" mass="44793">MKPTTLLAKRIYSAIDGNPRGISSLAIKISVCGIALGIAVIILSVAIITGFKQEVKDKIYGFTADARVCNLDYATSYAASPVSFTDTLATALTAVPGVKHIQPYSITPGMVKTDDDFQGVILKGVDSLYDTAYLTASLLEGHLPDAIDGHAGNGEIMVSRIFADRLGLKTGDDIYAYFFNKSLKARKLTVCGIYQTNINEHDNLFALTDKATVDRLNGWQDTQATGVEIMMHDGADRDAAIDSIYSLLYGQWENEGLTVEVPEEIYPDIFSWLGVLDTNVTVILVLMIGLSAFSVVSGLLIILLERIGTIGILKALGADDRFVKRVFSGIAAMIVARGLLWGNAIGLGIYILQRVSHVFSLDPAVYYVDHVPVDITVPHVIGINLLVAAVALAVFLLPSMMISRVNPTKTMKFD</sequence>
<comment type="similarity">
    <text evidence="2">Belongs to the ABC-4 integral membrane protein family. LolC/E subfamily.</text>
</comment>
<dbReference type="GO" id="GO:0098797">
    <property type="term" value="C:plasma membrane protein complex"/>
    <property type="evidence" value="ECO:0007669"/>
    <property type="project" value="TreeGrafter"/>
</dbReference>
<evidence type="ECO:0000256" key="4">
    <source>
        <dbReference type="ARBA" id="ARBA00022692"/>
    </source>
</evidence>
<evidence type="ECO:0000256" key="7">
    <source>
        <dbReference type="SAM" id="Phobius"/>
    </source>
</evidence>
<reference evidence="10" key="1">
    <citation type="journal article" date="2021" name="PeerJ">
        <title>Extensive microbial diversity within the chicken gut microbiome revealed by metagenomics and culture.</title>
        <authorList>
            <person name="Gilroy R."/>
            <person name="Ravi A."/>
            <person name="Getino M."/>
            <person name="Pursley I."/>
            <person name="Horton D.L."/>
            <person name="Alikhan N.F."/>
            <person name="Baker D."/>
            <person name="Gharbi K."/>
            <person name="Hall N."/>
            <person name="Watson M."/>
            <person name="Adriaenssens E.M."/>
            <person name="Foster-Nyarko E."/>
            <person name="Jarju S."/>
            <person name="Secka A."/>
            <person name="Antonio M."/>
            <person name="Oren A."/>
            <person name="Chaudhuri R.R."/>
            <person name="La Ragione R."/>
            <person name="Hildebrand F."/>
            <person name="Pallen M.J."/>
        </authorList>
    </citation>
    <scope>NUCLEOTIDE SEQUENCE</scope>
    <source>
        <strain evidence="10">MalCec1-1739</strain>
    </source>
</reference>
<dbReference type="InterPro" id="IPR003838">
    <property type="entry name" value="ABC3_permease_C"/>
</dbReference>
<dbReference type="InterPro" id="IPR051447">
    <property type="entry name" value="Lipoprotein-release_system"/>
</dbReference>
<dbReference type="PANTHER" id="PTHR30489:SF0">
    <property type="entry name" value="LIPOPROTEIN-RELEASING SYSTEM TRANSMEMBRANE PROTEIN LOLE"/>
    <property type="match status" value="1"/>
</dbReference>
<feature type="domain" description="ABC3 transporter permease C-terminal" evidence="8">
    <location>
        <begin position="282"/>
        <end position="407"/>
    </location>
</feature>
<gene>
    <name evidence="10" type="ORF">IAA93_01380</name>
</gene>
<dbReference type="InterPro" id="IPR025857">
    <property type="entry name" value="MacB_PCD"/>
</dbReference>